<sequence>MQTPRDRTFHNSLLQSYASISTVDDSISLLNHMIKANPSFNPDRSTYHILLAQSCQAPDNSLSSIRKTLVS</sequence>
<dbReference type="PaxDb" id="2711-XP_006467049.1"/>
<accession>A0A067G7A7</accession>
<protein>
    <recommendedName>
        <fullName evidence="3">Pentacotripeptide-repeat region of PRORP domain-containing protein</fullName>
    </recommendedName>
</protein>
<reference evidence="1 2" key="1">
    <citation type="submission" date="2014-04" db="EMBL/GenBank/DDBJ databases">
        <authorList>
            <consortium name="International Citrus Genome Consortium"/>
            <person name="Gmitter F."/>
            <person name="Chen C."/>
            <person name="Farmerie W."/>
            <person name="Harkins T."/>
            <person name="Desany B."/>
            <person name="Mohiuddin M."/>
            <person name="Kodira C."/>
            <person name="Borodovsky M."/>
            <person name="Lomsadze A."/>
            <person name="Burns P."/>
            <person name="Jenkins J."/>
            <person name="Prochnik S."/>
            <person name="Shu S."/>
            <person name="Chapman J."/>
            <person name="Pitluck S."/>
            <person name="Schmutz J."/>
            <person name="Rokhsar D."/>
        </authorList>
    </citation>
    <scope>NUCLEOTIDE SEQUENCE</scope>
</reference>
<name>A0A067G7A7_CITSI</name>
<keyword evidence="2" id="KW-1185">Reference proteome</keyword>
<gene>
    <name evidence="1" type="ORF">CISIN_1g044447mg</name>
</gene>
<proteinExistence type="predicted"/>
<dbReference type="EMBL" id="KK784889">
    <property type="protein sequence ID" value="KDO71432.1"/>
    <property type="molecule type" value="Genomic_DNA"/>
</dbReference>
<dbReference type="AlphaFoldDB" id="A0A067G7A7"/>
<evidence type="ECO:0000313" key="2">
    <source>
        <dbReference type="Proteomes" id="UP000027120"/>
    </source>
</evidence>
<organism evidence="1 2">
    <name type="scientific">Citrus sinensis</name>
    <name type="common">Sweet orange</name>
    <name type="synonym">Citrus aurantium var. sinensis</name>
    <dbReference type="NCBI Taxonomy" id="2711"/>
    <lineage>
        <taxon>Eukaryota</taxon>
        <taxon>Viridiplantae</taxon>
        <taxon>Streptophyta</taxon>
        <taxon>Embryophyta</taxon>
        <taxon>Tracheophyta</taxon>
        <taxon>Spermatophyta</taxon>
        <taxon>Magnoliopsida</taxon>
        <taxon>eudicotyledons</taxon>
        <taxon>Gunneridae</taxon>
        <taxon>Pentapetalae</taxon>
        <taxon>rosids</taxon>
        <taxon>malvids</taxon>
        <taxon>Sapindales</taxon>
        <taxon>Rutaceae</taxon>
        <taxon>Aurantioideae</taxon>
        <taxon>Citrus</taxon>
    </lineage>
</organism>
<evidence type="ECO:0008006" key="3">
    <source>
        <dbReference type="Google" id="ProtNLM"/>
    </source>
</evidence>
<dbReference type="SMR" id="A0A067G7A7"/>
<evidence type="ECO:0000313" key="1">
    <source>
        <dbReference type="EMBL" id="KDO71432.1"/>
    </source>
</evidence>
<dbReference type="Proteomes" id="UP000027120">
    <property type="component" value="Unassembled WGS sequence"/>
</dbReference>